<dbReference type="SUPFAM" id="SSF52172">
    <property type="entry name" value="CheY-like"/>
    <property type="match status" value="1"/>
</dbReference>
<dbReference type="GO" id="GO:0000156">
    <property type="term" value="F:phosphorelay response regulator activity"/>
    <property type="evidence" value="ECO:0007669"/>
    <property type="project" value="TreeGrafter"/>
</dbReference>
<evidence type="ECO:0000259" key="11">
    <source>
        <dbReference type="PROSITE" id="PS51755"/>
    </source>
</evidence>
<keyword evidence="5 9" id="KW-0238">DNA-binding</keyword>
<dbReference type="InterPro" id="IPR039420">
    <property type="entry name" value="WalR-like"/>
</dbReference>
<evidence type="ECO:0000313" key="12">
    <source>
        <dbReference type="EMBL" id="MBI6874775.1"/>
    </source>
</evidence>
<organism evidence="12 13">
    <name type="scientific">Clostridium aciditolerans</name>
    <dbReference type="NCBI Taxonomy" id="339861"/>
    <lineage>
        <taxon>Bacteria</taxon>
        <taxon>Bacillati</taxon>
        <taxon>Bacillota</taxon>
        <taxon>Clostridia</taxon>
        <taxon>Eubacteriales</taxon>
        <taxon>Clostridiaceae</taxon>
        <taxon>Clostridium</taxon>
    </lineage>
</organism>
<dbReference type="SMART" id="SM00448">
    <property type="entry name" value="REC"/>
    <property type="match status" value="1"/>
</dbReference>
<dbReference type="AlphaFoldDB" id="A0A934HUY4"/>
<evidence type="ECO:0000256" key="7">
    <source>
        <dbReference type="ARBA" id="ARBA00024867"/>
    </source>
</evidence>
<sequence>MYDEILDRKILLIDDEIELLKLIETVLKKEGFRRIIKATNGLEGISLCKSEKPDLIVLDIMMPHIDGFEVCKQIREFSFVPIVFLSAKSEDVDKILALGLGADDYVTKPFSPKEVAFRIKAHLRRNIYIKNELSLKEEKISFGNVIIDLHKGEVVKDNELLSLTPREYTLLSYMAKNSNQILSKQMLCDAVWGDDFEGYDNTIMVHIRKLREKIEADPSNPKHIITIKGLGYKLIKEV</sequence>
<dbReference type="InterPro" id="IPR001867">
    <property type="entry name" value="OmpR/PhoB-type_DNA-bd"/>
</dbReference>
<dbReference type="Gene3D" id="6.10.250.690">
    <property type="match status" value="1"/>
</dbReference>
<reference evidence="12" key="1">
    <citation type="submission" date="2020-12" db="EMBL/GenBank/DDBJ databases">
        <title>Clostridium thailandense sp. nov., a novel acetogenic bacterium isolated from peat land soil in Thailand.</title>
        <authorList>
            <person name="Chaikitkaew S."/>
            <person name="Birkeland N.K."/>
        </authorList>
    </citation>
    <scope>NUCLEOTIDE SEQUENCE</scope>
    <source>
        <strain evidence="12">DSM 17425</strain>
    </source>
</reference>
<dbReference type="Gene3D" id="3.40.50.2300">
    <property type="match status" value="1"/>
</dbReference>
<evidence type="ECO:0000256" key="5">
    <source>
        <dbReference type="ARBA" id="ARBA00023125"/>
    </source>
</evidence>
<dbReference type="InterPro" id="IPR016032">
    <property type="entry name" value="Sig_transdc_resp-reg_C-effctor"/>
</dbReference>
<dbReference type="GO" id="GO:0005829">
    <property type="term" value="C:cytosol"/>
    <property type="evidence" value="ECO:0007669"/>
    <property type="project" value="TreeGrafter"/>
</dbReference>
<evidence type="ECO:0000256" key="6">
    <source>
        <dbReference type="ARBA" id="ARBA00023163"/>
    </source>
</evidence>
<dbReference type="Proteomes" id="UP000622687">
    <property type="component" value="Unassembled WGS sequence"/>
</dbReference>
<comment type="caution">
    <text evidence="12">The sequence shown here is derived from an EMBL/GenBank/DDBJ whole genome shotgun (WGS) entry which is preliminary data.</text>
</comment>
<dbReference type="PROSITE" id="PS50110">
    <property type="entry name" value="RESPONSE_REGULATORY"/>
    <property type="match status" value="1"/>
</dbReference>
<proteinExistence type="predicted"/>
<comment type="function">
    <text evidence="7">May play the central regulatory role in sporulation. It may be an element of the effector pathway responsible for the activation of sporulation genes in response to nutritional stress. Spo0A may act in concert with spo0H (a sigma factor) to control the expression of some genes that are critical to the sporulation process.</text>
</comment>
<dbReference type="GO" id="GO:0032993">
    <property type="term" value="C:protein-DNA complex"/>
    <property type="evidence" value="ECO:0007669"/>
    <property type="project" value="TreeGrafter"/>
</dbReference>
<dbReference type="Pfam" id="PF00486">
    <property type="entry name" value="Trans_reg_C"/>
    <property type="match status" value="1"/>
</dbReference>
<dbReference type="SMART" id="SM00862">
    <property type="entry name" value="Trans_reg_C"/>
    <property type="match status" value="1"/>
</dbReference>
<dbReference type="Gene3D" id="1.10.10.10">
    <property type="entry name" value="Winged helix-like DNA-binding domain superfamily/Winged helix DNA-binding domain"/>
    <property type="match status" value="1"/>
</dbReference>
<dbReference type="SUPFAM" id="SSF46894">
    <property type="entry name" value="C-terminal effector domain of the bipartite response regulators"/>
    <property type="match status" value="1"/>
</dbReference>
<dbReference type="InterPro" id="IPR011006">
    <property type="entry name" value="CheY-like_superfamily"/>
</dbReference>
<dbReference type="GO" id="GO:0000976">
    <property type="term" value="F:transcription cis-regulatory region binding"/>
    <property type="evidence" value="ECO:0007669"/>
    <property type="project" value="TreeGrafter"/>
</dbReference>
<keyword evidence="4" id="KW-0805">Transcription regulation</keyword>
<feature type="modified residue" description="4-aspartylphosphate" evidence="8">
    <location>
        <position position="59"/>
    </location>
</feature>
<dbReference type="PROSITE" id="PS51755">
    <property type="entry name" value="OMPR_PHOB"/>
    <property type="match status" value="1"/>
</dbReference>
<feature type="domain" description="OmpR/PhoB-type" evidence="11">
    <location>
        <begin position="137"/>
        <end position="236"/>
    </location>
</feature>
<evidence type="ECO:0000256" key="2">
    <source>
        <dbReference type="ARBA" id="ARBA00022553"/>
    </source>
</evidence>
<keyword evidence="6" id="KW-0804">Transcription</keyword>
<dbReference type="PANTHER" id="PTHR48111">
    <property type="entry name" value="REGULATOR OF RPOS"/>
    <property type="match status" value="1"/>
</dbReference>
<accession>A0A934HUY4</accession>
<evidence type="ECO:0000313" key="13">
    <source>
        <dbReference type="Proteomes" id="UP000622687"/>
    </source>
</evidence>
<dbReference type="GO" id="GO:0006355">
    <property type="term" value="P:regulation of DNA-templated transcription"/>
    <property type="evidence" value="ECO:0007669"/>
    <property type="project" value="InterPro"/>
</dbReference>
<protein>
    <recommendedName>
        <fullName evidence="1">Stage 0 sporulation protein A homolog</fullName>
    </recommendedName>
</protein>
<evidence type="ECO:0000256" key="3">
    <source>
        <dbReference type="ARBA" id="ARBA00023012"/>
    </source>
</evidence>
<dbReference type="FunFam" id="3.40.50.2300:FF:000001">
    <property type="entry name" value="DNA-binding response regulator PhoB"/>
    <property type="match status" value="1"/>
</dbReference>
<evidence type="ECO:0000256" key="8">
    <source>
        <dbReference type="PROSITE-ProRule" id="PRU00169"/>
    </source>
</evidence>
<evidence type="ECO:0000256" key="1">
    <source>
        <dbReference type="ARBA" id="ARBA00018672"/>
    </source>
</evidence>
<dbReference type="InterPro" id="IPR036388">
    <property type="entry name" value="WH-like_DNA-bd_sf"/>
</dbReference>
<dbReference type="FunFam" id="1.10.10.10:FF:000018">
    <property type="entry name" value="DNA-binding response regulator ResD"/>
    <property type="match status" value="1"/>
</dbReference>
<dbReference type="CDD" id="cd00383">
    <property type="entry name" value="trans_reg_C"/>
    <property type="match status" value="1"/>
</dbReference>
<dbReference type="InterPro" id="IPR001789">
    <property type="entry name" value="Sig_transdc_resp-reg_receiver"/>
</dbReference>
<feature type="domain" description="Response regulatory" evidence="10">
    <location>
        <begin position="9"/>
        <end position="123"/>
    </location>
</feature>
<keyword evidence="3" id="KW-0902">Two-component regulatory system</keyword>
<evidence type="ECO:0000256" key="9">
    <source>
        <dbReference type="PROSITE-ProRule" id="PRU01091"/>
    </source>
</evidence>
<dbReference type="PANTHER" id="PTHR48111:SF52">
    <property type="entry name" value="TRANSCRIPTIONAL REGULATORY PROTEIN YVRH"/>
    <property type="match status" value="1"/>
</dbReference>
<evidence type="ECO:0000259" key="10">
    <source>
        <dbReference type="PROSITE" id="PS50110"/>
    </source>
</evidence>
<gene>
    <name evidence="12" type="ORF">I6U51_19070</name>
</gene>
<dbReference type="RefSeq" id="WP_211144154.1">
    <property type="nucleotide sequence ID" value="NZ_JAEEGB010000035.1"/>
</dbReference>
<dbReference type="Pfam" id="PF00072">
    <property type="entry name" value="Response_reg"/>
    <property type="match status" value="1"/>
</dbReference>
<keyword evidence="2 8" id="KW-0597">Phosphoprotein</keyword>
<keyword evidence="13" id="KW-1185">Reference proteome</keyword>
<feature type="DNA-binding region" description="OmpR/PhoB-type" evidence="9">
    <location>
        <begin position="137"/>
        <end position="236"/>
    </location>
</feature>
<name>A0A934HUY4_9CLOT</name>
<dbReference type="EMBL" id="JAEEGB010000035">
    <property type="protein sequence ID" value="MBI6874775.1"/>
    <property type="molecule type" value="Genomic_DNA"/>
</dbReference>
<evidence type="ECO:0000256" key="4">
    <source>
        <dbReference type="ARBA" id="ARBA00023015"/>
    </source>
</evidence>